<dbReference type="EMBL" id="ACLF03000006">
    <property type="protein sequence ID" value="EFQ82556.1"/>
    <property type="molecule type" value="Genomic_DNA"/>
</dbReference>
<dbReference type="eggNOG" id="COG3087">
    <property type="taxonomic scope" value="Bacteria"/>
</dbReference>
<evidence type="ECO:0000256" key="1">
    <source>
        <dbReference type="SAM" id="Phobius"/>
    </source>
</evidence>
<name>E2SDH9_9ACTN</name>
<dbReference type="HOGENOM" id="CLU_107965_1_0_11"/>
<dbReference type="RefSeq" id="WP_007076857.1">
    <property type="nucleotide sequence ID" value="NZ_CM001024.1"/>
</dbReference>
<reference evidence="2" key="1">
    <citation type="submission" date="2010-08" db="EMBL/GenBank/DDBJ databases">
        <authorList>
            <person name="Muzny D."/>
            <person name="Qin X."/>
            <person name="Buhay C."/>
            <person name="Dugan-Rocha S."/>
            <person name="Ding Y."/>
            <person name="Chen G."/>
            <person name="Hawes A."/>
            <person name="Holder M."/>
            <person name="Jhangiani S."/>
            <person name="Johnson A."/>
            <person name="Khan Z."/>
            <person name="Li Z."/>
            <person name="Liu W."/>
            <person name="Liu X."/>
            <person name="Perez L."/>
            <person name="Shen H."/>
            <person name="Wang Q."/>
            <person name="Watt J."/>
            <person name="Xi L."/>
            <person name="Xin Y."/>
            <person name="Zhou J."/>
            <person name="Deng J."/>
            <person name="Jiang H."/>
            <person name="Liu Y."/>
            <person name="Qu J."/>
            <person name="Song X.-Z."/>
            <person name="Zhang L."/>
            <person name="Villasana D."/>
            <person name="Johnson A."/>
            <person name="Liu J."/>
            <person name="Liyanage D."/>
            <person name="Lorensuhewa L."/>
            <person name="Robinson T."/>
            <person name="Song A."/>
            <person name="Song B.-B."/>
            <person name="Dinh H."/>
            <person name="Thornton R."/>
            <person name="Coyle M."/>
            <person name="Francisco L."/>
            <person name="Jackson L."/>
            <person name="Javaid M."/>
            <person name="Korchina V."/>
            <person name="Kovar C."/>
            <person name="Mata R."/>
            <person name="Mathew T."/>
            <person name="Ngo R."/>
            <person name="Nguyen L."/>
            <person name="Nguyen N."/>
            <person name="Okwuonu G."/>
            <person name="Ongeri F."/>
            <person name="Pham C."/>
            <person name="Simmons D."/>
            <person name="Wilczek-Boney K."/>
            <person name="Hale W."/>
            <person name="Jakkamsetti A."/>
            <person name="Pham P."/>
            <person name="Ruth R."/>
            <person name="San Lucas F."/>
            <person name="Warren J."/>
            <person name="Zhang J."/>
            <person name="Zhao Z."/>
            <person name="Zhou C."/>
            <person name="Zhu D."/>
            <person name="Lee S."/>
            <person name="Bess C."/>
            <person name="Blankenburg K."/>
            <person name="Forbes L."/>
            <person name="Fu Q."/>
            <person name="Gubbala S."/>
            <person name="Hirani K."/>
            <person name="Jayaseelan J.C."/>
            <person name="Lara F."/>
            <person name="Munidasa M."/>
            <person name="Palculict T."/>
            <person name="Patil S."/>
            <person name="Pu L.-L."/>
            <person name="Saada N."/>
            <person name="Tang L."/>
            <person name="Weissenberger G."/>
            <person name="Zhu Y."/>
            <person name="Hemphill L."/>
            <person name="Shang Y."/>
            <person name="Youmans B."/>
            <person name="Ayvaz T."/>
            <person name="Ross M."/>
            <person name="Santibanez J."/>
            <person name="Aqrawi P."/>
            <person name="Gross S."/>
            <person name="Joshi V."/>
            <person name="Fowler G."/>
            <person name="Nazareth L."/>
            <person name="Reid J."/>
            <person name="Worley K."/>
            <person name="Petrosino J."/>
            <person name="Highlander S."/>
            <person name="Gibbs R."/>
        </authorList>
    </citation>
    <scope>NUCLEOTIDE SEQUENCE [LARGE SCALE GENOMIC DNA]</scope>
    <source>
        <strain evidence="2">DSM 15272</strain>
    </source>
</reference>
<accession>E2SDH9</accession>
<gene>
    <name evidence="2" type="ORF">HMPREF0063_11765</name>
</gene>
<dbReference type="OrthoDB" id="4774258at2"/>
<keyword evidence="3" id="KW-1185">Reference proteome</keyword>
<dbReference type="Pfam" id="PF09656">
    <property type="entry name" value="PGPGW"/>
    <property type="match status" value="1"/>
</dbReference>
<keyword evidence="1" id="KW-1133">Transmembrane helix</keyword>
<feature type="transmembrane region" description="Helical" evidence="1">
    <location>
        <begin position="129"/>
        <end position="149"/>
    </location>
</feature>
<keyword evidence="1" id="KW-0472">Membrane</keyword>
<evidence type="ECO:0000313" key="2">
    <source>
        <dbReference type="EMBL" id="EFQ82556.1"/>
    </source>
</evidence>
<protein>
    <submittedName>
        <fullName evidence="2">TIGR02611 family protein</fullName>
    </submittedName>
</protein>
<evidence type="ECO:0000313" key="3">
    <source>
        <dbReference type="Proteomes" id="UP000003111"/>
    </source>
</evidence>
<keyword evidence="1" id="KW-0812">Transmembrane</keyword>
<dbReference type="AlphaFoldDB" id="E2SDH9"/>
<feature type="transmembrane region" description="Helical" evidence="1">
    <location>
        <begin position="47"/>
        <end position="65"/>
    </location>
</feature>
<feature type="transmembrane region" description="Helical" evidence="1">
    <location>
        <begin position="20"/>
        <end position="41"/>
    </location>
</feature>
<dbReference type="Proteomes" id="UP000003111">
    <property type="component" value="Unassembled WGS sequence"/>
</dbReference>
<feature type="transmembrane region" description="Helical" evidence="1">
    <location>
        <begin position="86"/>
        <end position="109"/>
    </location>
</feature>
<dbReference type="InterPro" id="IPR019099">
    <property type="entry name" value="Uncharacterised_PGPGW_TM"/>
</dbReference>
<organism evidence="2 3">
    <name type="scientific">Aeromicrobium marinum DSM 15272</name>
    <dbReference type="NCBI Taxonomy" id="585531"/>
    <lineage>
        <taxon>Bacteria</taxon>
        <taxon>Bacillati</taxon>
        <taxon>Actinomycetota</taxon>
        <taxon>Actinomycetes</taxon>
        <taxon>Propionibacteriales</taxon>
        <taxon>Nocardioidaceae</taxon>
        <taxon>Aeromicrobium</taxon>
    </lineage>
</organism>
<proteinExistence type="predicted"/>
<dbReference type="STRING" id="585531.HMPREF0063_11765"/>
<sequence>MDVETPVRGRRTWSGRLRAWFARTGSELLGWTLVLIGIPMMPLPGPGTIVLVAGVALLARHYTWARRILEPLQRRAVEAARYGVATWPRIIASFAGGVWLVALGVVWWTSPSIPEFTVVGFDLGPELPAAGWITGLGLIASAVAAWALLGYSVRRWRWDEPAPSFVPDDVVVD</sequence>
<comment type="caution">
    <text evidence="2">The sequence shown here is derived from an EMBL/GenBank/DDBJ whole genome shotgun (WGS) entry which is preliminary data.</text>
</comment>